<accession>A0A6P5ZQ39</accession>
<dbReference type="PANTHER" id="PTHR33373">
    <property type="entry name" value="OS07G0479600 PROTEIN"/>
    <property type="match status" value="1"/>
</dbReference>
<sequence length="170" mass="18892">MQSSGYLPPWISSLFACMGGCFGCFTKPSLIIAVDEPSKGLMIQGHKVKRSNFSEDFWSSSACEMEHSAVPSQRSISLISISNQSLDPSGSTSNPSEFVNHGLLLWNQTRQQWLGNKGSEKPVQLQEPTISWNALYESLCGNNKPFPQPITLPEMVDFLVDVWEDEGLYD</sequence>
<dbReference type="Proteomes" id="UP000515121">
    <property type="component" value="Unplaced"/>
</dbReference>
<dbReference type="Pfam" id="PF13259">
    <property type="entry name" value="clamp_Gag1-like"/>
    <property type="match status" value="2"/>
</dbReference>
<dbReference type="KEGG" id="dzi:111302880"/>
<organism evidence="2 3">
    <name type="scientific">Durio zibethinus</name>
    <name type="common">Durian</name>
    <dbReference type="NCBI Taxonomy" id="66656"/>
    <lineage>
        <taxon>Eukaryota</taxon>
        <taxon>Viridiplantae</taxon>
        <taxon>Streptophyta</taxon>
        <taxon>Embryophyta</taxon>
        <taxon>Tracheophyta</taxon>
        <taxon>Spermatophyta</taxon>
        <taxon>Magnoliopsida</taxon>
        <taxon>eudicotyledons</taxon>
        <taxon>Gunneridae</taxon>
        <taxon>Pentapetalae</taxon>
        <taxon>rosids</taxon>
        <taxon>malvids</taxon>
        <taxon>Malvales</taxon>
        <taxon>Malvaceae</taxon>
        <taxon>Helicteroideae</taxon>
        <taxon>Durio</taxon>
    </lineage>
</organism>
<dbReference type="RefSeq" id="XP_022754496.1">
    <property type="nucleotide sequence ID" value="XM_022898761.1"/>
</dbReference>
<protein>
    <submittedName>
        <fullName evidence="3">Uncharacterized protein LOC111302880 isoform X1</fullName>
    </submittedName>
</protein>
<reference evidence="3" key="1">
    <citation type="submission" date="2025-08" db="UniProtKB">
        <authorList>
            <consortium name="RefSeq"/>
        </authorList>
    </citation>
    <scope>IDENTIFICATION</scope>
    <source>
        <tissue evidence="3">Fruit stalk</tissue>
    </source>
</reference>
<name>A0A6P5ZQ39_DURZI</name>
<feature type="domain" description="Gag1-like clamp" evidence="1">
    <location>
        <begin position="129"/>
        <end position="170"/>
    </location>
</feature>
<dbReference type="AlphaFoldDB" id="A0A6P5ZQ39"/>
<keyword evidence="2" id="KW-1185">Reference proteome</keyword>
<gene>
    <name evidence="3" type="primary">LOC111302880</name>
</gene>
<feature type="domain" description="Gag1-like clamp" evidence="1">
    <location>
        <begin position="62"/>
        <end position="125"/>
    </location>
</feature>
<dbReference type="PANTHER" id="PTHR33373:SF31">
    <property type="entry name" value="DUF4050 DOMAIN-CONTAINING PROTEIN"/>
    <property type="match status" value="1"/>
</dbReference>
<evidence type="ECO:0000259" key="1">
    <source>
        <dbReference type="Pfam" id="PF13259"/>
    </source>
</evidence>
<dbReference type="InterPro" id="IPR025124">
    <property type="entry name" value="Gag1-like_clamp"/>
</dbReference>
<proteinExistence type="predicted"/>
<evidence type="ECO:0000313" key="3">
    <source>
        <dbReference type="RefSeq" id="XP_022754496.1"/>
    </source>
</evidence>
<dbReference type="GeneID" id="111302880"/>
<evidence type="ECO:0000313" key="2">
    <source>
        <dbReference type="Proteomes" id="UP000515121"/>
    </source>
</evidence>
<dbReference type="OrthoDB" id="1896025at2759"/>